<dbReference type="STRING" id="564137.SAMN04488238_1127"/>
<feature type="compositionally biased region" description="Low complexity" evidence="1">
    <location>
        <begin position="98"/>
        <end position="119"/>
    </location>
</feature>
<gene>
    <name evidence="2" type="ORF">SAMN04488238_1127</name>
</gene>
<name>A0A1H3D5W4_9RHOB</name>
<evidence type="ECO:0000256" key="1">
    <source>
        <dbReference type="SAM" id="MobiDB-lite"/>
    </source>
</evidence>
<feature type="compositionally biased region" description="Basic and acidic residues" evidence="1">
    <location>
        <begin position="52"/>
        <end position="62"/>
    </location>
</feature>
<proteinExistence type="predicted"/>
<dbReference type="RefSeq" id="WP_092891666.1">
    <property type="nucleotide sequence ID" value="NZ_CP061498.1"/>
</dbReference>
<sequence>MNAAQHPIQGNIPMAARQHVSPPGAASMEDRGGPALSAAIVRSRGAPCAVSHLKDAMRHRTPGDMTRQTAPARAPAGGTGNSPAFLRHPARPKPGSPAKAMARQSASAARPAPKTATRP</sequence>
<reference evidence="2 3" key="1">
    <citation type="submission" date="2016-10" db="EMBL/GenBank/DDBJ databases">
        <authorList>
            <person name="de Groot N.N."/>
        </authorList>
    </citation>
    <scope>NUCLEOTIDE SEQUENCE [LARGE SCALE GENOMIC DNA]</scope>
    <source>
        <strain evidence="2 3">CGMCC 1.8894</strain>
    </source>
</reference>
<keyword evidence="3" id="KW-1185">Reference proteome</keyword>
<dbReference type="AlphaFoldDB" id="A0A1H3D5W4"/>
<feature type="region of interest" description="Disordered" evidence="1">
    <location>
        <begin position="1"/>
        <end position="32"/>
    </location>
</feature>
<protein>
    <submittedName>
        <fullName evidence="2">Uncharacterized protein</fullName>
    </submittedName>
</protein>
<evidence type="ECO:0000313" key="2">
    <source>
        <dbReference type="EMBL" id="SDX61775.1"/>
    </source>
</evidence>
<evidence type="ECO:0000313" key="3">
    <source>
        <dbReference type="Proteomes" id="UP000198539"/>
    </source>
</evidence>
<dbReference type="Proteomes" id="UP000198539">
    <property type="component" value="Unassembled WGS sequence"/>
</dbReference>
<accession>A0A1H3D5W4</accession>
<feature type="region of interest" description="Disordered" evidence="1">
    <location>
        <begin position="50"/>
        <end position="119"/>
    </location>
</feature>
<organism evidence="2 3">
    <name type="scientific">Roseicitreum antarcticum</name>
    <dbReference type="NCBI Taxonomy" id="564137"/>
    <lineage>
        <taxon>Bacteria</taxon>
        <taxon>Pseudomonadati</taxon>
        <taxon>Pseudomonadota</taxon>
        <taxon>Alphaproteobacteria</taxon>
        <taxon>Rhodobacterales</taxon>
        <taxon>Paracoccaceae</taxon>
        <taxon>Roseicitreum</taxon>
    </lineage>
</organism>
<dbReference type="EMBL" id="FNOM01000012">
    <property type="protein sequence ID" value="SDX61775.1"/>
    <property type="molecule type" value="Genomic_DNA"/>
</dbReference>
<feature type="compositionally biased region" description="Low complexity" evidence="1">
    <location>
        <begin position="66"/>
        <end position="76"/>
    </location>
</feature>